<dbReference type="Gene3D" id="3.40.50.150">
    <property type="entry name" value="Vaccinia Virus protein VP39"/>
    <property type="match status" value="1"/>
</dbReference>
<feature type="domain" description="Methyltransferase small" evidence="3">
    <location>
        <begin position="28"/>
        <end position="197"/>
    </location>
</feature>
<gene>
    <name evidence="4" type="ORF">HB897_11115</name>
</gene>
<dbReference type="InterPro" id="IPR029063">
    <property type="entry name" value="SAM-dependent_MTases_sf"/>
</dbReference>
<dbReference type="Proteomes" id="UP000523362">
    <property type="component" value="Unassembled WGS sequence"/>
</dbReference>
<evidence type="ECO:0000256" key="1">
    <source>
        <dbReference type="ARBA" id="ARBA00022603"/>
    </source>
</evidence>
<dbReference type="RefSeq" id="WP_075702229.1">
    <property type="nucleotide sequence ID" value="NZ_CP034772.1"/>
</dbReference>
<evidence type="ECO:0000313" key="5">
    <source>
        <dbReference type="Proteomes" id="UP000523362"/>
    </source>
</evidence>
<dbReference type="InterPro" id="IPR046977">
    <property type="entry name" value="RsmC/RlmG"/>
</dbReference>
<sequence length="201" mass="22390">MANNHYYTNDETLKHNRKTWQIMLKGFNMQFTSDNGVFSKNTVDFGSQVLIESFSLQEVSGKILDVGCGYGPMGLTVAKEFPKSQVDMVDVNLRALELAGENAKLNQITNVRIYESSVYENVADEDYQAIISNPPIRAGKQVVHAILEGAHAHLKVGGELWIVIQKKQGGPSAKAKMETVFGNVEQVTKEKGYFIFKSIKE</sequence>
<protein>
    <submittedName>
        <fullName evidence="4">Class I SAM-dependent methyltransferase</fullName>
    </submittedName>
</protein>
<accession>A0A7X0X3F0</accession>
<dbReference type="AlphaFoldDB" id="A0A7X0X3F0"/>
<evidence type="ECO:0000313" key="4">
    <source>
        <dbReference type="EMBL" id="MBC1486775.1"/>
    </source>
</evidence>
<dbReference type="CDD" id="cd02440">
    <property type="entry name" value="AdoMet_MTases"/>
    <property type="match status" value="1"/>
</dbReference>
<dbReference type="PANTHER" id="PTHR47816">
    <property type="entry name" value="RIBOSOMAL RNA SMALL SUBUNIT METHYLTRANSFERASE C"/>
    <property type="match status" value="1"/>
</dbReference>
<comment type="caution">
    <text evidence="4">The sequence shown here is derived from an EMBL/GenBank/DDBJ whole genome shotgun (WGS) entry which is preliminary data.</text>
</comment>
<dbReference type="GO" id="GO:0008757">
    <property type="term" value="F:S-adenosylmethionine-dependent methyltransferase activity"/>
    <property type="evidence" value="ECO:0007669"/>
    <property type="project" value="InterPro"/>
</dbReference>
<keyword evidence="1 4" id="KW-0489">Methyltransferase</keyword>
<dbReference type="GO" id="GO:0032259">
    <property type="term" value="P:methylation"/>
    <property type="evidence" value="ECO:0007669"/>
    <property type="project" value="UniProtKB-KW"/>
</dbReference>
<name>A0A7X0X3F0_LISSE</name>
<organism evidence="4 5">
    <name type="scientific">Listeria seeligeri</name>
    <dbReference type="NCBI Taxonomy" id="1640"/>
    <lineage>
        <taxon>Bacteria</taxon>
        <taxon>Bacillati</taxon>
        <taxon>Bacillota</taxon>
        <taxon>Bacilli</taxon>
        <taxon>Bacillales</taxon>
        <taxon>Listeriaceae</taxon>
        <taxon>Listeria</taxon>
    </lineage>
</organism>
<dbReference type="SUPFAM" id="SSF53335">
    <property type="entry name" value="S-adenosyl-L-methionine-dependent methyltransferases"/>
    <property type="match status" value="1"/>
</dbReference>
<dbReference type="InterPro" id="IPR007848">
    <property type="entry name" value="Small_mtfrase_dom"/>
</dbReference>
<dbReference type="PANTHER" id="PTHR47816:SF4">
    <property type="entry name" value="RIBOSOMAL RNA SMALL SUBUNIT METHYLTRANSFERASE C"/>
    <property type="match status" value="1"/>
</dbReference>
<keyword evidence="2 4" id="KW-0808">Transferase</keyword>
<dbReference type="EMBL" id="JAARRG010000008">
    <property type="protein sequence ID" value="MBC1486775.1"/>
    <property type="molecule type" value="Genomic_DNA"/>
</dbReference>
<reference evidence="4 5" key="1">
    <citation type="submission" date="2020-03" db="EMBL/GenBank/DDBJ databases">
        <title>Soil Listeria distribution.</title>
        <authorList>
            <person name="Liao J."/>
            <person name="Wiedmann M."/>
        </authorList>
    </citation>
    <scope>NUCLEOTIDE SEQUENCE [LARGE SCALE GENOMIC DNA]</scope>
    <source>
        <strain evidence="4 5">FSL L7-1560</strain>
    </source>
</reference>
<evidence type="ECO:0000256" key="2">
    <source>
        <dbReference type="ARBA" id="ARBA00022679"/>
    </source>
</evidence>
<evidence type="ECO:0000259" key="3">
    <source>
        <dbReference type="Pfam" id="PF05175"/>
    </source>
</evidence>
<dbReference type="Pfam" id="PF05175">
    <property type="entry name" value="MTS"/>
    <property type="match status" value="1"/>
</dbReference>
<proteinExistence type="predicted"/>